<dbReference type="AlphaFoldDB" id="A0A4R8MEU2"/>
<sequence>MISRKNATFVFEFAFSCDQGYYYYPLVCPVLETDRRLASQSFGG</sequence>
<name>A0A4R8MEU2_9BACT</name>
<organism evidence="1 2">
    <name type="scientific">Aminivibrio pyruvatiphilus</name>
    <dbReference type="NCBI Taxonomy" id="1005740"/>
    <lineage>
        <taxon>Bacteria</taxon>
        <taxon>Thermotogati</taxon>
        <taxon>Synergistota</taxon>
        <taxon>Synergistia</taxon>
        <taxon>Synergistales</taxon>
        <taxon>Aminobacteriaceae</taxon>
        <taxon>Aminivibrio</taxon>
    </lineage>
</organism>
<keyword evidence="2" id="KW-1185">Reference proteome</keyword>
<evidence type="ECO:0000313" key="2">
    <source>
        <dbReference type="Proteomes" id="UP000295066"/>
    </source>
</evidence>
<reference evidence="1 2" key="1">
    <citation type="submission" date="2019-03" db="EMBL/GenBank/DDBJ databases">
        <title>Genomic Encyclopedia of Type Strains, Phase IV (KMG-IV): sequencing the most valuable type-strain genomes for metagenomic binning, comparative biology and taxonomic classification.</title>
        <authorList>
            <person name="Goeker M."/>
        </authorList>
    </citation>
    <scope>NUCLEOTIDE SEQUENCE [LARGE SCALE GENOMIC DNA]</scope>
    <source>
        <strain evidence="1 2">DSM 25964</strain>
    </source>
</reference>
<gene>
    <name evidence="1" type="ORF">C8D99_103127</name>
</gene>
<accession>A0A4R8MEU2</accession>
<dbReference type="Proteomes" id="UP000295066">
    <property type="component" value="Unassembled WGS sequence"/>
</dbReference>
<proteinExistence type="predicted"/>
<evidence type="ECO:0000313" key="1">
    <source>
        <dbReference type="EMBL" id="TDY62907.1"/>
    </source>
</evidence>
<dbReference type="EMBL" id="SORI01000003">
    <property type="protein sequence ID" value="TDY62907.1"/>
    <property type="molecule type" value="Genomic_DNA"/>
</dbReference>
<protein>
    <submittedName>
        <fullName evidence="1">Uncharacterized protein</fullName>
    </submittedName>
</protein>
<comment type="caution">
    <text evidence="1">The sequence shown here is derived from an EMBL/GenBank/DDBJ whole genome shotgun (WGS) entry which is preliminary data.</text>
</comment>